<protein>
    <submittedName>
        <fullName evidence="2">Uncharacterized protein</fullName>
    </submittedName>
</protein>
<proteinExistence type="predicted"/>
<evidence type="ECO:0000313" key="2">
    <source>
        <dbReference type="EMBL" id="ENZ08094.1"/>
    </source>
</evidence>
<keyword evidence="1" id="KW-0472">Membrane</keyword>
<dbReference type="HOGENOM" id="CLU_1265114_0_0_9"/>
<evidence type="ECO:0000256" key="1">
    <source>
        <dbReference type="SAM" id="Phobius"/>
    </source>
</evidence>
<evidence type="ECO:0000313" key="3">
    <source>
        <dbReference type="Proteomes" id="UP000013085"/>
    </source>
</evidence>
<dbReference type="EMBL" id="AGYR01000064">
    <property type="protein sequence ID" value="ENZ08094.1"/>
    <property type="molecule type" value="Genomic_DNA"/>
</dbReference>
<feature type="transmembrane region" description="Helical" evidence="1">
    <location>
        <begin position="40"/>
        <end position="65"/>
    </location>
</feature>
<organism evidence="2 3">
    <name type="scientific">[Clostridium] clostridioforme 90A8</name>
    <dbReference type="NCBI Taxonomy" id="999408"/>
    <lineage>
        <taxon>Bacteria</taxon>
        <taxon>Bacillati</taxon>
        <taxon>Bacillota</taxon>
        <taxon>Clostridia</taxon>
        <taxon>Lachnospirales</taxon>
        <taxon>Lachnospiraceae</taxon>
        <taxon>Enterocloster</taxon>
    </lineage>
</organism>
<dbReference type="Proteomes" id="UP000013085">
    <property type="component" value="Unassembled WGS sequence"/>
</dbReference>
<sequence>MKENRNAIYITSILTVVTLTLAIYITYNECVHGLFLHPEFIVDCLLGIFVGAILGLIISIINYFVEVRVELTEYTSFINCLNIIIIPIYNLFKGGKRNCEYEITFILELYNFLMQNLHMKAVKLCFILPHTKIERKVDEILEMTTELYKKVLNTKLLIDKYKLGIITYDELDANISEFFLFLRNYHGDRLFTNVLTEKHEELIKMVHLKFGSSGKIDI</sequence>
<keyword evidence="1" id="KW-0812">Transmembrane</keyword>
<accession>A0A0E2H474</accession>
<feature type="transmembrane region" description="Helical" evidence="1">
    <location>
        <begin position="6"/>
        <end position="28"/>
    </location>
</feature>
<comment type="caution">
    <text evidence="2">The sequence shown here is derived from an EMBL/GenBank/DDBJ whole genome shotgun (WGS) entry which is preliminary data.</text>
</comment>
<name>A0A0E2H474_9FIRM</name>
<dbReference type="AlphaFoldDB" id="A0A0E2H474"/>
<dbReference type="PATRIC" id="fig|999408.3.peg.5475"/>
<dbReference type="RefSeq" id="WP_002594610.1">
    <property type="nucleotide sequence ID" value="NZ_KB850991.1"/>
</dbReference>
<keyword evidence="1" id="KW-1133">Transmembrane helix</keyword>
<gene>
    <name evidence="2" type="ORF">HMPREF1090_05087</name>
</gene>
<reference evidence="2 3" key="1">
    <citation type="submission" date="2013-01" db="EMBL/GenBank/DDBJ databases">
        <title>The Genome Sequence of Clostridium clostridioforme 90A8.</title>
        <authorList>
            <consortium name="The Broad Institute Genome Sequencing Platform"/>
            <person name="Earl A."/>
            <person name="Ward D."/>
            <person name="Feldgarden M."/>
            <person name="Gevers D."/>
            <person name="Courvalin P."/>
            <person name="Lambert T."/>
            <person name="Walker B."/>
            <person name="Young S.K."/>
            <person name="Zeng Q."/>
            <person name="Gargeya S."/>
            <person name="Fitzgerald M."/>
            <person name="Haas B."/>
            <person name="Abouelleil A."/>
            <person name="Alvarado L."/>
            <person name="Arachchi H.M."/>
            <person name="Berlin A.M."/>
            <person name="Chapman S.B."/>
            <person name="Dewar J."/>
            <person name="Goldberg J."/>
            <person name="Griggs A."/>
            <person name="Gujja S."/>
            <person name="Hansen M."/>
            <person name="Howarth C."/>
            <person name="Imamovic A."/>
            <person name="Larimer J."/>
            <person name="McCowan C."/>
            <person name="Murphy C."/>
            <person name="Neiman D."/>
            <person name="Pearson M."/>
            <person name="Priest M."/>
            <person name="Roberts A."/>
            <person name="Saif S."/>
            <person name="Shea T."/>
            <person name="Sisk P."/>
            <person name="Sykes S."/>
            <person name="Wortman J."/>
            <person name="Nusbaum C."/>
            <person name="Birren B."/>
        </authorList>
    </citation>
    <scope>NUCLEOTIDE SEQUENCE [LARGE SCALE GENOMIC DNA]</scope>
    <source>
        <strain evidence="2 3">90A8</strain>
    </source>
</reference>